<evidence type="ECO:0000313" key="4">
    <source>
        <dbReference type="Proteomes" id="UP000746471"/>
    </source>
</evidence>
<dbReference type="SUPFAM" id="SSF47413">
    <property type="entry name" value="lambda repressor-like DNA-binding domains"/>
    <property type="match status" value="1"/>
</dbReference>
<gene>
    <name evidence="3" type="ORF">KHM83_11345</name>
</gene>
<accession>A0ABS5PQE7</accession>
<dbReference type="PROSITE" id="PS50943">
    <property type="entry name" value="HTH_CROC1"/>
    <property type="match status" value="1"/>
</dbReference>
<dbReference type="SUPFAM" id="SSF51182">
    <property type="entry name" value="RmlC-like cupins"/>
    <property type="match status" value="1"/>
</dbReference>
<keyword evidence="4" id="KW-1185">Reference proteome</keyword>
<dbReference type="CDD" id="cd00093">
    <property type="entry name" value="HTH_XRE"/>
    <property type="match status" value="1"/>
</dbReference>
<protein>
    <submittedName>
        <fullName evidence="3">Helix-turn-helix domain-containing protein</fullName>
    </submittedName>
</protein>
<dbReference type="EMBL" id="JAHBCL010000018">
    <property type="protein sequence ID" value="MBS7527276.1"/>
    <property type="molecule type" value="Genomic_DNA"/>
</dbReference>
<dbReference type="InterPro" id="IPR050807">
    <property type="entry name" value="TransReg_Diox_bact_type"/>
</dbReference>
<sequence>MDNWLLGFKLKQMREKSGLKLKDVSEKVGISSAFLSLVENGRSGISIGKLQSILDVYGKKLSDLYEDASESNKVLPLEQCQKLGYDIEGISSYILLTDPGKAPIFPVHFRLEPGASIGPITHKGDEICFIIEGEFEFIFENLETGVIETYVAKKWDTVRYAGDLLHTVTNVSSNPSVLYSVIYYTDVADNPHLVPQENHFHV</sequence>
<feature type="domain" description="HTH cro/C1-type" evidence="2">
    <location>
        <begin position="10"/>
        <end position="64"/>
    </location>
</feature>
<dbReference type="Pfam" id="PF01381">
    <property type="entry name" value="HTH_3"/>
    <property type="match status" value="1"/>
</dbReference>
<proteinExistence type="predicted"/>
<dbReference type="Proteomes" id="UP000746471">
    <property type="component" value="Unassembled WGS sequence"/>
</dbReference>
<dbReference type="InterPro" id="IPR001387">
    <property type="entry name" value="Cro/C1-type_HTH"/>
</dbReference>
<name>A0ABS5PQE7_9FIRM</name>
<comment type="caution">
    <text evidence="3">The sequence shown here is derived from an EMBL/GenBank/DDBJ whole genome shotgun (WGS) entry which is preliminary data.</text>
</comment>
<dbReference type="InterPro" id="IPR011051">
    <property type="entry name" value="RmlC_Cupin_sf"/>
</dbReference>
<dbReference type="InterPro" id="IPR014710">
    <property type="entry name" value="RmlC-like_jellyroll"/>
</dbReference>
<reference evidence="3 4" key="1">
    <citation type="submission" date="2021-05" db="EMBL/GenBank/DDBJ databases">
        <title>Fusibacter ferrireducens sp. nov., an anaerobic, sulfur- and Fe-reducing bacterium isolated from the mangrove sediment.</title>
        <authorList>
            <person name="Qiu D."/>
        </authorList>
    </citation>
    <scope>NUCLEOTIDE SEQUENCE [LARGE SCALE GENOMIC DNA]</scope>
    <source>
        <strain evidence="3 4">DSM 12116</strain>
    </source>
</reference>
<dbReference type="InterPro" id="IPR010982">
    <property type="entry name" value="Lambda_DNA-bd_dom_sf"/>
</dbReference>
<organism evidence="3 4">
    <name type="scientific">Fusibacter paucivorans</name>
    <dbReference type="NCBI Taxonomy" id="76009"/>
    <lineage>
        <taxon>Bacteria</taxon>
        <taxon>Bacillati</taxon>
        <taxon>Bacillota</taxon>
        <taxon>Clostridia</taxon>
        <taxon>Eubacteriales</taxon>
        <taxon>Eubacteriales Family XII. Incertae Sedis</taxon>
        <taxon>Fusibacter</taxon>
    </lineage>
</organism>
<dbReference type="PANTHER" id="PTHR46797:SF1">
    <property type="entry name" value="METHYLPHOSPHONATE SYNTHASE"/>
    <property type="match status" value="1"/>
</dbReference>
<dbReference type="SMART" id="SM00530">
    <property type="entry name" value="HTH_XRE"/>
    <property type="match status" value="1"/>
</dbReference>
<dbReference type="RefSeq" id="WP_213237135.1">
    <property type="nucleotide sequence ID" value="NZ_JAHBCL010000018.1"/>
</dbReference>
<dbReference type="CDD" id="cd02209">
    <property type="entry name" value="cupin_XRE_C"/>
    <property type="match status" value="1"/>
</dbReference>
<dbReference type="InterPro" id="IPR013096">
    <property type="entry name" value="Cupin_2"/>
</dbReference>
<dbReference type="Gene3D" id="1.10.260.40">
    <property type="entry name" value="lambda repressor-like DNA-binding domains"/>
    <property type="match status" value="1"/>
</dbReference>
<dbReference type="Pfam" id="PF07883">
    <property type="entry name" value="Cupin_2"/>
    <property type="match status" value="1"/>
</dbReference>
<dbReference type="PANTHER" id="PTHR46797">
    <property type="entry name" value="HTH-TYPE TRANSCRIPTIONAL REGULATOR"/>
    <property type="match status" value="1"/>
</dbReference>
<evidence type="ECO:0000256" key="1">
    <source>
        <dbReference type="ARBA" id="ARBA00023125"/>
    </source>
</evidence>
<dbReference type="Gene3D" id="2.60.120.10">
    <property type="entry name" value="Jelly Rolls"/>
    <property type="match status" value="1"/>
</dbReference>
<evidence type="ECO:0000259" key="2">
    <source>
        <dbReference type="PROSITE" id="PS50943"/>
    </source>
</evidence>
<evidence type="ECO:0000313" key="3">
    <source>
        <dbReference type="EMBL" id="MBS7527276.1"/>
    </source>
</evidence>
<keyword evidence="1" id="KW-0238">DNA-binding</keyword>